<comment type="caution">
    <text evidence="2">The sequence shown here is derived from an EMBL/GenBank/DDBJ whole genome shotgun (WGS) entry which is preliminary data.</text>
</comment>
<organism evidence="2 3">
    <name type="scientific">Rhamnella rubrinervis</name>
    <dbReference type="NCBI Taxonomy" id="2594499"/>
    <lineage>
        <taxon>Eukaryota</taxon>
        <taxon>Viridiplantae</taxon>
        <taxon>Streptophyta</taxon>
        <taxon>Embryophyta</taxon>
        <taxon>Tracheophyta</taxon>
        <taxon>Spermatophyta</taxon>
        <taxon>Magnoliopsida</taxon>
        <taxon>eudicotyledons</taxon>
        <taxon>Gunneridae</taxon>
        <taxon>Pentapetalae</taxon>
        <taxon>rosids</taxon>
        <taxon>fabids</taxon>
        <taxon>Rosales</taxon>
        <taxon>Rhamnaceae</taxon>
        <taxon>rhamnoid group</taxon>
        <taxon>Rhamneae</taxon>
        <taxon>Rhamnella</taxon>
    </lineage>
</organism>
<evidence type="ECO:0000256" key="1">
    <source>
        <dbReference type="SAM" id="SignalP"/>
    </source>
</evidence>
<dbReference type="PROSITE" id="PS51257">
    <property type="entry name" value="PROKAR_LIPOPROTEIN"/>
    <property type="match status" value="1"/>
</dbReference>
<feature type="signal peptide" evidence="1">
    <location>
        <begin position="1"/>
        <end position="23"/>
    </location>
</feature>
<evidence type="ECO:0000313" key="2">
    <source>
        <dbReference type="EMBL" id="KAF3434748.1"/>
    </source>
</evidence>
<protein>
    <submittedName>
        <fullName evidence="2">Uncharacterized protein</fullName>
    </submittedName>
</protein>
<proteinExistence type="predicted"/>
<gene>
    <name evidence="2" type="ORF">FNV43_RR21833</name>
</gene>
<dbReference type="Proteomes" id="UP000796880">
    <property type="component" value="Unassembled WGS sequence"/>
</dbReference>
<sequence length="72" mass="8336">MASVKVVSMLMVLLFIFSIGCRKRMVKIQDVVRTTVNWEIVYQGRMIDMVLKLYLMGNAGPIAFQIVPRRFL</sequence>
<evidence type="ECO:0000313" key="3">
    <source>
        <dbReference type="Proteomes" id="UP000796880"/>
    </source>
</evidence>
<keyword evidence="1" id="KW-0732">Signal</keyword>
<keyword evidence="3" id="KW-1185">Reference proteome</keyword>
<accession>A0A8K0DV12</accession>
<feature type="chain" id="PRO_5035458718" evidence="1">
    <location>
        <begin position="24"/>
        <end position="72"/>
    </location>
</feature>
<dbReference type="EMBL" id="VOIH02000010">
    <property type="protein sequence ID" value="KAF3434748.1"/>
    <property type="molecule type" value="Genomic_DNA"/>
</dbReference>
<name>A0A8K0DV12_9ROSA</name>
<reference evidence="2" key="1">
    <citation type="submission" date="2020-03" db="EMBL/GenBank/DDBJ databases">
        <title>A high-quality chromosome-level genome assembly of a woody plant with both climbing and erect habits, Rhamnella rubrinervis.</title>
        <authorList>
            <person name="Lu Z."/>
            <person name="Yang Y."/>
            <person name="Zhu X."/>
            <person name="Sun Y."/>
        </authorList>
    </citation>
    <scope>NUCLEOTIDE SEQUENCE</scope>
    <source>
        <strain evidence="2">BYM</strain>
        <tissue evidence="2">Leaf</tissue>
    </source>
</reference>
<dbReference type="AlphaFoldDB" id="A0A8K0DV12"/>